<gene>
    <name evidence="1" type="ORF">METZ01_LOCUS370464</name>
</gene>
<dbReference type="EMBL" id="UINC01134210">
    <property type="protein sequence ID" value="SVD17610.1"/>
    <property type="molecule type" value="Genomic_DNA"/>
</dbReference>
<proteinExistence type="predicted"/>
<accession>A0A382T633</accession>
<evidence type="ECO:0000313" key="1">
    <source>
        <dbReference type="EMBL" id="SVD17610.1"/>
    </source>
</evidence>
<name>A0A382T633_9ZZZZ</name>
<protein>
    <submittedName>
        <fullName evidence="1">Uncharacterized protein</fullName>
    </submittedName>
</protein>
<organism evidence="1">
    <name type="scientific">marine metagenome</name>
    <dbReference type="NCBI Taxonomy" id="408172"/>
    <lineage>
        <taxon>unclassified sequences</taxon>
        <taxon>metagenomes</taxon>
        <taxon>ecological metagenomes</taxon>
    </lineage>
</organism>
<sequence>MAQSKHANQRLTPKQDDFCLTFAGTAGLVARGAMSRRWQQAIDYPSSAWIV</sequence>
<reference evidence="1" key="1">
    <citation type="submission" date="2018-05" db="EMBL/GenBank/DDBJ databases">
        <authorList>
            <person name="Lanie J.A."/>
            <person name="Ng W.-L."/>
            <person name="Kazmierczak K.M."/>
            <person name="Andrzejewski T.M."/>
            <person name="Davidsen T.M."/>
            <person name="Wayne K.J."/>
            <person name="Tettelin H."/>
            <person name="Glass J.I."/>
            <person name="Rusch D."/>
            <person name="Podicherti R."/>
            <person name="Tsui H.-C.T."/>
            <person name="Winkler M.E."/>
        </authorList>
    </citation>
    <scope>NUCLEOTIDE SEQUENCE</scope>
</reference>
<dbReference type="AlphaFoldDB" id="A0A382T633"/>